<dbReference type="InterPro" id="IPR025410">
    <property type="entry name" value="Lant_dehyd"/>
</dbReference>
<proteinExistence type="predicted"/>
<accession>A0ABQ1J461</accession>
<evidence type="ECO:0000259" key="1">
    <source>
        <dbReference type="Pfam" id="PF13575"/>
    </source>
</evidence>
<dbReference type="Proteomes" id="UP000603352">
    <property type="component" value="Unassembled WGS sequence"/>
</dbReference>
<keyword evidence="3" id="KW-1185">Reference proteome</keyword>
<protein>
    <recommendedName>
        <fullName evidence="1">Lantibiotic biosynthesis protein dehydration domain-containing protein</fullName>
    </recommendedName>
</protein>
<organism evidence="2 3">
    <name type="scientific">Tistrella bauzanensis</name>
    <dbReference type="NCBI Taxonomy" id="657419"/>
    <lineage>
        <taxon>Bacteria</taxon>
        <taxon>Pseudomonadati</taxon>
        <taxon>Pseudomonadota</taxon>
        <taxon>Alphaproteobacteria</taxon>
        <taxon>Geminicoccales</taxon>
        <taxon>Geminicoccaceae</taxon>
        <taxon>Tistrella</taxon>
    </lineage>
</organism>
<dbReference type="EMBL" id="BMDZ01000078">
    <property type="protein sequence ID" value="GGB58352.1"/>
    <property type="molecule type" value="Genomic_DNA"/>
</dbReference>
<dbReference type="Pfam" id="PF13575">
    <property type="entry name" value="DUF4135"/>
    <property type="match status" value="1"/>
</dbReference>
<evidence type="ECO:0000313" key="3">
    <source>
        <dbReference type="Proteomes" id="UP000603352"/>
    </source>
</evidence>
<sequence length="615" mass="67074">MPKPAARPFADLIDPIAGTAAHAVDHRHGSLPEGALPAARAGLADHLAGRITELAAPLLFDLFDRTRPRPPVAARLLDATPPDTSRTAYDAFITRMARGGWAQLCADHPQLGHGVDQIIRDGIALADDVLRSLAADRDALGALVHDRQRFTIARACFGLSDPHGHGRSVVRLDLGDGGSLAWKPRGLGNDAGFAALGRWVEARIPPGQVHRLPAQRFPALLDRGSHGWMAWVTHSACADTTEVEAFFRRLGGLTALLHLLRGSDIHDENLIAVGPYPVIVDLECLFAGRFEPDWLARLTDAPAFMASGILPVLVPLADGIWRNMGCGGPPLPAAPVPDHGFRHIATDWMRRATVTTLTNFTNLPVRDGMPRSIRDHTDAFVDSYRLAMETVWAHRDAFTALGGPLAAFDGSLCRLVALPTESYRRLLVRMAEPDLIADPAAIDRQAARIDRPAPTRFAADDWARLRRAERDALDRRDVPAFLYRIDGRYLTEADGRPIGRLGGHPPLDLVTASVRALSPVGIARDCAILRQVFDPPPSPLRDGGPVTIERLADHLAATALRRVDGGVDWLRPHERPPISCQMAGHGLLSRYCRHWPHARAGRSDLRARRVADPRS</sequence>
<reference evidence="3" key="1">
    <citation type="journal article" date="2019" name="Int. J. Syst. Evol. Microbiol.">
        <title>The Global Catalogue of Microorganisms (GCM) 10K type strain sequencing project: providing services to taxonomists for standard genome sequencing and annotation.</title>
        <authorList>
            <consortium name="The Broad Institute Genomics Platform"/>
            <consortium name="The Broad Institute Genome Sequencing Center for Infectious Disease"/>
            <person name="Wu L."/>
            <person name="Ma J."/>
        </authorList>
    </citation>
    <scope>NUCLEOTIDE SEQUENCE [LARGE SCALE GENOMIC DNA]</scope>
    <source>
        <strain evidence="3">CGMCC 1.10188</strain>
    </source>
</reference>
<feature type="domain" description="Lantibiotic biosynthesis protein dehydration" evidence="1">
    <location>
        <begin position="109"/>
        <end position="482"/>
    </location>
</feature>
<gene>
    <name evidence="2" type="ORF">GCM10011505_44040</name>
</gene>
<evidence type="ECO:0000313" key="2">
    <source>
        <dbReference type="EMBL" id="GGB58352.1"/>
    </source>
</evidence>
<name>A0ABQ1J461_9PROT</name>
<comment type="caution">
    <text evidence="2">The sequence shown here is derived from an EMBL/GenBank/DDBJ whole genome shotgun (WGS) entry which is preliminary data.</text>
</comment>